<dbReference type="EMBL" id="JAAAHW010001032">
    <property type="protein sequence ID" value="KAF9997243.1"/>
    <property type="molecule type" value="Genomic_DNA"/>
</dbReference>
<name>A0A9P6MFC5_9FUNG</name>
<feature type="compositionally biased region" description="Basic residues" evidence="1">
    <location>
        <begin position="130"/>
        <end position="139"/>
    </location>
</feature>
<keyword evidence="2" id="KW-0732">Signal</keyword>
<dbReference type="AlphaFoldDB" id="A0A9P6MFC5"/>
<evidence type="ECO:0000256" key="1">
    <source>
        <dbReference type="SAM" id="MobiDB-lite"/>
    </source>
</evidence>
<reference evidence="3" key="1">
    <citation type="journal article" date="2020" name="Fungal Divers.">
        <title>Resolving the Mortierellaceae phylogeny through synthesis of multi-gene phylogenetics and phylogenomics.</title>
        <authorList>
            <person name="Vandepol N."/>
            <person name="Liber J."/>
            <person name="Desiro A."/>
            <person name="Na H."/>
            <person name="Kennedy M."/>
            <person name="Barry K."/>
            <person name="Grigoriev I.V."/>
            <person name="Miller A.N."/>
            <person name="O'Donnell K."/>
            <person name="Stajich J.E."/>
            <person name="Bonito G."/>
        </authorList>
    </citation>
    <scope>NUCLEOTIDE SEQUENCE</scope>
    <source>
        <strain evidence="3">MES-2147</strain>
    </source>
</reference>
<accession>A0A9P6MFC5</accession>
<feature type="compositionally biased region" description="Low complexity" evidence="1">
    <location>
        <begin position="117"/>
        <end position="128"/>
    </location>
</feature>
<sequence length="167" mass="18558">MRFNTPSLVLAVSLILSATTTCHGQDVVSGTPVAPAEMLPSFPEPENHPRITITKASKPMVARSGQYADAALARRFLMPSYLLPSDTDPSKQGSQPHLERVDQKKSKTSQQHRKGQKQQQQQQQQQRRSSLTKRMRPRRLAGERRDDEDGLLDNLVGGSDPSATPIY</sequence>
<feature type="non-terminal residue" evidence="3">
    <location>
        <position position="167"/>
    </location>
</feature>
<gene>
    <name evidence="3" type="ORF">BGZ65_007174</name>
</gene>
<feature type="compositionally biased region" description="Basic residues" evidence="1">
    <location>
        <begin position="106"/>
        <end position="116"/>
    </location>
</feature>
<organism evidence="3 4">
    <name type="scientific">Modicella reniformis</name>
    <dbReference type="NCBI Taxonomy" id="1440133"/>
    <lineage>
        <taxon>Eukaryota</taxon>
        <taxon>Fungi</taxon>
        <taxon>Fungi incertae sedis</taxon>
        <taxon>Mucoromycota</taxon>
        <taxon>Mortierellomycotina</taxon>
        <taxon>Mortierellomycetes</taxon>
        <taxon>Mortierellales</taxon>
        <taxon>Mortierellaceae</taxon>
        <taxon>Modicella</taxon>
    </lineage>
</organism>
<evidence type="ECO:0000313" key="4">
    <source>
        <dbReference type="Proteomes" id="UP000749646"/>
    </source>
</evidence>
<evidence type="ECO:0000256" key="2">
    <source>
        <dbReference type="SAM" id="SignalP"/>
    </source>
</evidence>
<comment type="caution">
    <text evidence="3">The sequence shown here is derived from an EMBL/GenBank/DDBJ whole genome shotgun (WGS) entry which is preliminary data.</text>
</comment>
<evidence type="ECO:0000313" key="3">
    <source>
        <dbReference type="EMBL" id="KAF9997243.1"/>
    </source>
</evidence>
<feature type="chain" id="PRO_5040117195" evidence="2">
    <location>
        <begin position="25"/>
        <end position="167"/>
    </location>
</feature>
<protein>
    <submittedName>
        <fullName evidence="3">Uncharacterized protein</fullName>
    </submittedName>
</protein>
<dbReference type="OrthoDB" id="2443093at2759"/>
<feature type="region of interest" description="Disordered" evidence="1">
    <location>
        <begin position="81"/>
        <end position="167"/>
    </location>
</feature>
<feature type="signal peptide" evidence="2">
    <location>
        <begin position="1"/>
        <end position="24"/>
    </location>
</feature>
<keyword evidence="4" id="KW-1185">Reference proteome</keyword>
<proteinExistence type="predicted"/>
<dbReference type="Proteomes" id="UP000749646">
    <property type="component" value="Unassembled WGS sequence"/>
</dbReference>